<reference evidence="1 2" key="1">
    <citation type="submission" date="2018-06" db="EMBL/GenBank/DDBJ databases">
        <title>Comparative genomics reveals the genomic features of Rhizophagus irregularis, R. cerebriforme, R. diaphanum and Gigaspora rosea, and their symbiotic lifestyle signature.</title>
        <authorList>
            <person name="Morin E."/>
            <person name="San Clemente H."/>
            <person name="Chen E.C.H."/>
            <person name="De La Providencia I."/>
            <person name="Hainaut M."/>
            <person name="Kuo A."/>
            <person name="Kohler A."/>
            <person name="Murat C."/>
            <person name="Tang N."/>
            <person name="Roy S."/>
            <person name="Loubradou J."/>
            <person name="Henrissat B."/>
            <person name="Grigoriev I.V."/>
            <person name="Corradi N."/>
            <person name="Roux C."/>
            <person name="Martin F.M."/>
        </authorList>
    </citation>
    <scope>NUCLEOTIDE SEQUENCE [LARGE SCALE GENOMIC DNA]</scope>
    <source>
        <strain evidence="1 2">DAOM 227022</strain>
    </source>
</reference>
<gene>
    <name evidence="1" type="ORF">C1645_819953</name>
</gene>
<evidence type="ECO:0000313" key="1">
    <source>
        <dbReference type="EMBL" id="RIA93019.1"/>
    </source>
</evidence>
<evidence type="ECO:0000313" key="2">
    <source>
        <dbReference type="Proteomes" id="UP000265703"/>
    </source>
</evidence>
<dbReference type="Proteomes" id="UP000265703">
    <property type="component" value="Unassembled WGS sequence"/>
</dbReference>
<keyword evidence="2" id="KW-1185">Reference proteome</keyword>
<accession>A0A397T6R7</accession>
<dbReference type="EMBL" id="QKYT01000113">
    <property type="protein sequence ID" value="RIA93019.1"/>
    <property type="molecule type" value="Genomic_DNA"/>
</dbReference>
<name>A0A397T6R7_9GLOM</name>
<dbReference type="AlphaFoldDB" id="A0A397T6R7"/>
<sequence length="192" mass="23496">MHNLLYYKIFEIKWNVLISEFLVYEQYLTKALYLCKSSWAHYTVNYNFTEEIQSTQYLPLLEILDNSYQQEMVREDDYDQPQSLFFLLIEKITHNSIWQLMNNYVKGKGKKFTRLSERYYKEFLSILFWKKLVFDYIRIYEKNVTIRMASNDTVETLMLLSKIEESTNVILRNVDEENETKDKKDYRIKQEM</sequence>
<organism evidence="1 2">
    <name type="scientific">Glomus cerebriforme</name>
    <dbReference type="NCBI Taxonomy" id="658196"/>
    <lineage>
        <taxon>Eukaryota</taxon>
        <taxon>Fungi</taxon>
        <taxon>Fungi incertae sedis</taxon>
        <taxon>Mucoromycota</taxon>
        <taxon>Glomeromycotina</taxon>
        <taxon>Glomeromycetes</taxon>
        <taxon>Glomerales</taxon>
        <taxon>Glomeraceae</taxon>
        <taxon>Glomus</taxon>
    </lineage>
</organism>
<proteinExistence type="predicted"/>
<comment type="caution">
    <text evidence="1">The sequence shown here is derived from an EMBL/GenBank/DDBJ whole genome shotgun (WGS) entry which is preliminary data.</text>
</comment>
<protein>
    <submittedName>
        <fullName evidence="1">Uncharacterized protein</fullName>
    </submittedName>
</protein>